<feature type="transmembrane region" description="Helical" evidence="1">
    <location>
        <begin position="276"/>
        <end position="295"/>
    </location>
</feature>
<feature type="transmembrane region" description="Helical" evidence="1">
    <location>
        <begin position="106"/>
        <end position="128"/>
    </location>
</feature>
<feature type="transmembrane region" description="Helical" evidence="1">
    <location>
        <begin position="21"/>
        <end position="45"/>
    </location>
</feature>
<dbReference type="EMBL" id="QRQN01000017">
    <property type="protein sequence ID" value="RHN06057.1"/>
    <property type="molecule type" value="Genomic_DNA"/>
</dbReference>
<proteinExistence type="predicted"/>
<feature type="transmembrane region" description="Helical" evidence="1">
    <location>
        <begin position="65"/>
        <end position="85"/>
    </location>
</feature>
<feature type="transmembrane region" description="Helical" evidence="1">
    <location>
        <begin position="400"/>
        <end position="418"/>
    </location>
</feature>
<reference evidence="3 5" key="2">
    <citation type="submission" date="2018-08" db="EMBL/GenBank/DDBJ databases">
        <title>A genome reference for cultivated species of the human gut microbiota.</title>
        <authorList>
            <person name="Zou Y."/>
            <person name="Xue W."/>
            <person name="Luo G."/>
        </authorList>
    </citation>
    <scope>NUCLEOTIDE SEQUENCE [LARGE SCALE GENOMIC DNA]</scope>
    <source>
        <strain evidence="3 5">AF31-21AC</strain>
    </source>
</reference>
<name>A0A173U3L0_9FIRM</name>
<feature type="transmembrane region" description="Helical" evidence="1">
    <location>
        <begin position="166"/>
        <end position="185"/>
    </location>
</feature>
<protein>
    <submittedName>
        <fullName evidence="2">Predicted membrane protein</fullName>
    </submittedName>
</protein>
<accession>A0A173U3L0</accession>
<feature type="transmembrane region" description="Helical" evidence="1">
    <location>
        <begin position="134"/>
        <end position="159"/>
    </location>
</feature>
<dbReference type="STRING" id="166486.ERS852572_01820"/>
<dbReference type="Proteomes" id="UP000283586">
    <property type="component" value="Unassembled WGS sequence"/>
</dbReference>
<dbReference type="RefSeq" id="WP_055194291.1">
    <property type="nucleotide sequence ID" value="NZ_CABIYH010000012.1"/>
</dbReference>
<sequence>MAGIGVKLQKIYDRRTILANLAGFGYSTMVTIAPMFVVIGNVMLMSHFLGYETVGYARRGLFSGTVLYIFIFSLLVAAPFNAVLSRYMSDIIYEEKYEDILPCYDVGLFLNICFGCLFAIPFCVREYLKGQVDLVFVFTGFCGFISLLLVFYSMLYLSICKDYQKISLFFLMGMAAAFGLAWLLVKVFHRDIIYSMLLSLTIGFFLTAAISAATIKSYFKRNSRQYRKVLHYFKIYWHLIATNLLYTLGLYIHNFIFWTTDLKMTVAHTFVYAPAYDMATCLAMFTNLSSTIIFISRVEMHFHERYKAYSEAVIGGRWEDINNAKNRMFRQLASELMNLVRIQFIVSVVLYLLCVIFLPGMGFSGLVMQIYPCLAAGYFILFLLYAELIFLYYFNDMTGALLTAVCFCLGTFFGTLFSKQLPDIWYGAGLVMGSFFGFTVGYFRLRWVERHMDVHIFCQGELFKIKRGRKPSAKSYDRKEGIKA</sequence>
<evidence type="ECO:0000313" key="5">
    <source>
        <dbReference type="Proteomes" id="UP000283586"/>
    </source>
</evidence>
<organism evidence="2 4">
    <name type="scientific">Roseburia intestinalis</name>
    <dbReference type="NCBI Taxonomy" id="166486"/>
    <lineage>
        <taxon>Bacteria</taxon>
        <taxon>Bacillati</taxon>
        <taxon>Bacillota</taxon>
        <taxon>Clostridia</taxon>
        <taxon>Lachnospirales</taxon>
        <taxon>Lachnospiraceae</taxon>
        <taxon>Roseburia</taxon>
    </lineage>
</organism>
<dbReference type="PaxDb" id="166486-ERS852572_01820"/>
<dbReference type="AlphaFoldDB" id="A0A173U3L0"/>
<evidence type="ECO:0000313" key="2">
    <source>
        <dbReference type="EMBL" id="CUN08088.1"/>
    </source>
</evidence>
<evidence type="ECO:0000313" key="4">
    <source>
        <dbReference type="Proteomes" id="UP000095350"/>
    </source>
</evidence>
<feature type="transmembrane region" description="Helical" evidence="1">
    <location>
        <begin position="369"/>
        <end position="393"/>
    </location>
</feature>
<keyword evidence="1" id="KW-0472">Membrane</keyword>
<feature type="transmembrane region" description="Helical" evidence="1">
    <location>
        <begin position="191"/>
        <end position="215"/>
    </location>
</feature>
<keyword evidence="1" id="KW-1133">Transmembrane helix</keyword>
<dbReference type="InterPro" id="IPR031617">
    <property type="entry name" value="PelG"/>
</dbReference>
<reference evidence="2 4" key="1">
    <citation type="submission" date="2015-09" db="EMBL/GenBank/DDBJ databases">
        <authorList>
            <consortium name="Pathogen Informatics"/>
        </authorList>
    </citation>
    <scope>NUCLEOTIDE SEQUENCE [LARGE SCALE GENOMIC DNA]</scope>
    <source>
        <strain evidence="2 4">2789STDY5834960</strain>
    </source>
</reference>
<dbReference type="Pfam" id="PF16933">
    <property type="entry name" value="PelG"/>
    <property type="match status" value="1"/>
</dbReference>
<gene>
    <name evidence="3" type="ORF">DWZ31_13465</name>
    <name evidence="2" type="ORF">ERS852572_01820</name>
</gene>
<feature type="transmembrane region" description="Helical" evidence="1">
    <location>
        <begin position="424"/>
        <end position="443"/>
    </location>
</feature>
<feature type="transmembrane region" description="Helical" evidence="1">
    <location>
        <begin position="339"/>
        <end position="363"/>
    </location>
</feature>
<dbReference type="OrthoDB" id="37830at2"/>
<feature type="transmembrane region" description="Helical" evidence="1">
    <location>
        <begin position="235"/>
        <end position="256"/>
    </location>
</feature>
<evidence type="ECO:0000313" key="3">
    <source>
        <dbReference type="EMBL" id="RHN06057.1"/>
    </source>
</evidence>
<dbReference type="EMBL" id="CYXZ01000012">
    <property type="protein sequence ID" value="CUN08088.1"/>
    <property type="molecule type" value="Genomic_DNA"/>
</dbReference>
<evidence type="ECO:0000256" key="1">
    <source>
        <dbReference type="SAM" id="Phobius"/>
    </source>
</evidence>
<keyword evidence="1" id="KW-0812">Transmembrane</keyword>
<dbReference type="Proteomes" id="UP000095350">
    <property type="component" value="Unassembled WGS sequence"/>
</dbReference>